<feature type="transmembrane region" description="Helical" evidence="1">
    <location>
        <begin position="155"/>
        <end position="177"/>
    </location>
</feature>
<proteinExistence type="predicted"/>
<feature type="transmembrane region" description="Helical" evidence="1">
    <location>
        <begin position="570"/>
        <end position="594"/>
    </location>
</feature>
<feature type="transmembrane region" description="Helical" evidence="1">
    <location>
        <begin position="36"/>
        <end position="59"/>
    </location>
</feature>
<evidence type="ECO:0000313" key="2">
    <source>
        <dbReference type="EMBL" id="OWZ10784.1"/>
    </source>
</evidence>
<sequence>MTMLGLNITDATCNYGLAQTEFGCVRTLASYDTSAYVHFQTGYCVVGSVTLIMSAFMYYRADKYDGADPASYGHIVPRPIGAFLSDSCTAALYSVYVIALGYWATIIQQGAAVIRKPTHLKCLEYSTIAFIWVFYITYDISLFAFKGFIPPTLNYVQLGVSAGVLALIALTFLIYGIRVMSRLKEFELQLKATLTCTNTECMVSNHSFNLNMSDSEDEAPVVHERRYAPRRPQEGHTTKIKKILIVAEVVSVVVIVGQMYMVTQVSNSPVELACANGELCDTVKSKWSLLHIFQVAAGAALMSRPTHLKCMEAAAIAFVWAFYISYNMALFAFKGFQPAVLNYVQLSVTYEQEMKLRMSTMVCERMAPNQSFSLMLSDDEEGVPVVTEPRYARRQPNEGHSDKIKKILVVAETISVIVIAGQLYMAVTNTEDGCVHTLASYNPDAYLRSQIIYCALGVVSAIASAVMYWRAVKYDGSTLQNYCFLLCTFASVTVIIRGADPSSYGHLIPRPIMGCILALGYWALIIQKGAAVVDKPARLKCLESSAIAFVWTFYTAYDLSLFAFKGFQPLWMLYMQLVISACILGAISTTFLVYGLRVLSRLQAYERDEKLRRSNAMCERMLPNESFNLVFSSDDGSIPIVPEPTFARRRPQEGHATKIKKILLVAEAVSLVVMAGQLYMAVTEDGCVRTLSSYNPDAYLRVQIIYLALGSVTTLASGVMYIRSIKHEASKLQQYSFLFCCYAALTMVLTGADPKSYGHLIPRPISSFLSDSLTSSLYSVYILTLGYWATIIQRDAAMSDRPAHLICLETIAIASVWAFYILYNVSLFLSKGFNRTGITYLHLMWSAIMLGIISTVFLIYGLRVLSRLQAYEREQKLRIPTLASERVMNHSYNMGSLSDDEDGVPVVQEPKFANRGKPKEGHSSKIRKILYVVMTLSLIVIAAQMYMAVTHTANESDELQCANGIGCESIKANLSYLNMLQVICVWVVLWAFRTIKKKEVIPQPQTYSVA</sequence>
<gene>
    <name evidence="2" type="ORF">PHMEG_00016304</name>
</gene>
<comment type="caution">
    <text evidence="2">The sequence shown here is derived from an EMBL/GenBank/DDBJ whole genome shotgun (WGS) entry which is preliminary data.</text>
</comment>
<evidence type="ECO:0000313" key="3">
    <source>
        <dbReference type="Proteomes" id="UP000198211"/>
    </source>
</evidence>
<feature type="transmembrane region" description="Helical" evidence="1">
    <location>
        <begin position="313"/>
        <end position="333"/>
    </location>
</feature>
<feature type="transmembrane region" description="Helical" evidence="1">
    <location>
        <begin position="734"/>
        <end position="752"/>
    </location>
</feature>
<feature type="transmembrane region" description="Helical" evidence="1">
    <location>
        <begin position="447"/>
        <end position="469"/>
    </location>
</feature>
<protein>
    <submittedName>
        <fullName evidence="2">Uncharacterized protein</fullName>
    </submittedName>
</protein>
<feature type="transmembrane region" description="Helical" evidence="1">
    <location>
        <begin position="511"/>
        <end position="533"/>
    </location>
</feature>
<accession>A0A225W092</accession>
<dbReference type="InterPro" id="IPR040226">
    <property type="entry name" value="THH1/TOM1/TOM3"/>
</dbReference>
<reference evidence="3" key="1">
    <citation type="submission" date="2017-03" db="EMBL/GenBank/DDBJ databases">
        <title>Phytopthora megakarya and P. palmivora, two closely related causual agents of cacao black pod achieved similar genome size and gene model numbers by different mechanisms.</title>
        <authorList>
            <person name="Ali S."/>
            <person name="Shao J."/>
            <person name="Larry D.J."/>
            <person name="Kronmiller B."/>
            <person name="Shen D."/>
            <person name="Strem M.D."/>
            <person name="Melnick R.L."/>
            <person name="Guiltinan M.J."/>
            <person name="Tyler B.M."/>
            <person name="Meinhardt L.W."/>
            <person name="Bailey B.A."/>
        </authorList>
    </citation>
    <scope>NUCLEOTIDE SEQUENCE [LARGE SCALE GENOMIC DNA]</scope>
    <source>
        <strain evidence="3">zdho120</strain>
    </source>
</reference>
<feature type="transmembrane region" description="Helical" evidence="1">
    <location>
        <begin position="407"/>
        <end position="427"/>
    </location>
</feature>
<feature type="transmembrane region" description="Helical" evidence="1">
    <location>
        <begin position="702"/>
        <end position="722"/>
    </location>
</feature>
<feature type="transmembrane region" description="Helical" evidence="1">
    <location>
        <begin position="772"/>
        <end position="791"/>
    </location>
</feature>
<keyword evidence="1" id="KW-0472">Membrane</keyword>
<feature type="transmembrane region" description="Helical" evidence="1">
    <location>
        <begin position="929"/>
        <end position="949"/>
    </location>
</feature>
<feature type="transmembrane region" description="Helical" evidence="1">
    <location>
        <begin position="481"/>
        <end position="499"/>
    </location>
</feature>
<keyword evidence="1" id="KW-0812">Transmembrane</keyword>
<feature type="transmembrane region" description="Helical" evidence="1">
    <location>
        <begin position="974"/>
        <end position="992"/>
    </location>
</feature>
<feature type="transmembrane region" description="Helical" evidence="1">
    <location>
        <begin position="243"/>
        <end position="262"/>
    </location>
</feature>
<feature type="transmembrane region" description="Helical" evidence="1">
    <location>
        <begin position="843"/>
        <end position="865"/>
    </location>
</feature>
<dbReference type="PANTHER" id="PTHR31142:SF3">
    <property type="entry name" value="THH1_TOM1_TOM3 DOMAIN-CONTAINING PROTEIN"/>
    <property type="match status" value="1"/>
</dbReference>
<feature type="transmembrane region" description="Helical" evidence="1">
    <location>
        <begin position="79"/>
        <end position="104"/>
    </location>
</feature>
<evidence type="ECO:0000256" key="1">
    <source>
        <dbReference type="SAM" id="Phobius"/>
    </source>
</evidence>
<organism evidence="2 3">
    <name type="scientific">Phytophthora megakarya</name>
    <dbReference type="NCBI Taxonomy" id="4795"/>
    <lineage>
        <taxon>Eukaryota</taxon>
        <taxon>Sar</taxon>
        <taxon>Stramenopiles</taxon>
        <taxon>Oomycota</taxon>
        <taxon>Peronosporomycetes</taxon>
        <taxon>Peronosporales</taxon>
        <taxon>Peronosporaceae</taxon>
        <taxon>Phytophthora</taxon>
    </lineage>
</organism>
<name>A0A225W092_9STRA</name>
<feature type="transmembrane region" description="Helical" evidence="1">
    <location>
        <begin position="803"/>
        <end position="823"/>
    </location>
</feature>
<dbReference type="Proteomes" id="UP000198211">
    <property type="component" value="Unassembled WGS sequence"/>
</dbReference>
<feature type="transmembrane region" description="Helical" evidence="1">
    <location>
        <begin position="125"/>
        <end position="149"/>
    </location>
</feature>
<feature type="transmembrane region" description="Helical" evidence="1">
    <location>
        <begin position="545"/>
        <end position="564"/>
    </location>
</feature>
<dbReference type="EMBL" id="NBNE01002331">
    <property type="protein sequence ID" value="OWZ10784.1"/>
    <property type="molecule type" value="Genomic_DNA"/>
</dbReference>
<dbReference type="PANTHER" id="PTHR31142">
    <property type="entry name" value="TOBAMOVIRUS MULTIPLICATION PROTEIN 1-LIKE ISOFORM X1"/>
    <property type="match status" value="1"/>
</dbReference>
<dbReference type="OrthoDB" id="165760at2759"/>
<feature type="transmembrane region" description="Helical" evidence="1">
    <location>
        <begin position="662"/>
        <end position="682"/>
    </location>
</feature>
<keyword evidence="3" id="KW-1185">Reference proteome</keyword>
<dbReference type="AlphaFoldDB" id="A0A225W092"/>
<keyword evidence="1" id="KW-1133">Transmembrane helix</keyword>